<comment type="similarity">
    <text evidence="2">Belongs to the sodium:solute symporter (SSF) (TC 2.A.21) family.</text>
</comment>
<reference evidence="13" key="1">
    <citation type="submission" date="2018-05" db="EMBL/GenBank/DDBJ databases">
        <authorList>
            <person name="Lanie J.A."/>
            <person name="Ng W.-L."/>
            <person name="Kazmierczak K.M."/>
            <person name="Andrzejewski T.M."/>
            <person name="Davidsen T.M."/>
            <person name="Wayne K.J."/>
            <person name="Tettelin H."/>
            <person name="Glass J.I."/>
            <person name="Rusch D."/>
            <person name="Podicherti R."/>
            <person name="Tsui H.-C.T."/>
            <person name="Winkler M.E."/>
        </authorList>
    </citation>
    <scope>NUCLEOTIDE SEQUENCE</scope>
</reference>
<evidence type="ECO:0000256" key="4">
    <source>
        <dbReference type="ARBA" id="ARBA00022475"/>
    </source>
</evidence>
<protein>
    <recommendedName>
        <fullName evidence="14">Sodium:solute symporter family protein</fullName>
    </recommendedName>
</protein>
<dbReference type="Gene3D" id="1.20.1730.10">
    <property type="entry name" value="Sodium/glucose cotransporter"/>
    <property type="match status" value="1"/>
</dbReference>
<evidence type="ECO:0000256" key="2">
    <source>
        <dbReference type="ARBA" id="ARBA00006434"/>
    </source>
</evidence>
<dbReference type="AlphaFoldDB" id="A0A381U4W1"/>
<evidence type="ECO:0000256" key="3">
    <source>
        <dbReference type="ARBA" id="ARBA00022448"/>
    </source>
</evidence>
<feature type="transmembrane region" description="Helical" evidence="12">
    <location>
        <begin position="260"/>
        <end position="280"/>
    </location>
</feature>
<keyword evidence="10 12" id="KW-0472">Membrane</keyword>
<evidence type="ECO:0000256" key="8">
    <source>
        <dbReference type="ARBA" id="ARBA00023053"/>
    </source>
</evidence>
<evidence type="ECO:0000256" key="6">
    <source>
        <dbReference type="ARBA" id="ARBA00022847"/>
    </source>
</evidence>
<dbReference type="PROSITE" id="PS50283">
    <property type="entry name" value="NA_SOLUT_SYMP_3"/>
    <property type="match status" value="1"/>
</dbReference>
<evidence type="ECO:0000256" key="9">
    <source>
        <dbReference type="ARBA" id="ARBA00023065"/>
    </source>
</evidence>
<feature type="transmembrane region" description="Helical" evidence="12">
    <location>
        <begin position="182"/>
        <end position="205"/>
    </location>
</feature>
<evidence type="ECO:0000256" key="12">
    <source>
        <dbReference type="SAM" id="Phobius"/>
    </source>
</evidence>
<feature type="transmembrane region" description="Helical" evidence="12">
    <location>
        <begin position="113"/>
        <end position="133"/>
    </location>
</feature>
<feature type="transmembrane region" description="Helical" evidence="12">
    <location>
        <begin position="225"/>
        <end position="248"/>
    </location>
</feature>
<dbReference type="GO" id="GO:0015293">
    <property type="term" value="F:symporter activity"/>
    <property type="evidence" value="ECO:0007669"/>
    <property type="project" value="UniProtKB-KW"/>
</dbReference>
<feature type="transmembrane region" description="Helical" evidence="12">
    <location>
        <begin position="6"/>
        <end position="23"/>
    </location>
</feature>
<keyword evidence="9" id="KW-0406">Ion transport</keyword>
<dbReference type="Pfam" id="PF00474">
    <property type="entry name" value="SSF"/>
    <property type="match status" value="1"/>
</dbReference>
<evidence type="ECO:0000256" key="5">
    <source>
        <dbReference type="ARBA" id="ARBA00022692"/>
    </source>
</evidence>
<accession>A0A381U4W1</accession>
<evidence type="ECO:0008006" key="14">
    <source>
        <dbReference type="Google" id="ProtNLM"/>
    </source>
</evidence>
<dbReference type="InterPro" id="IPR038377">
    <property type="entry name" value="Na/Glc_symporter_sf"/>
</dbReference>
<gene>
    <name evidence="13" type="ORF">METZ01_LOCUS74377</name>
</gene>
<feature type="transmembrane region" description="Helical" evidence="12">
    <location>
        <begin position="153"/>
        <end position="175"/>
    </location>
</feature>
<dbReference type="InterPro" id="IPR050277">
    <property type="entry name" value="Sodium:Solute_Symporter"/>
</dbReference>
<evidence type="ECO:0000256" key="1">
    <source>
        <dbReference type="ARBA" id="ARBA00004651"/>
    </source>
</evidence>
<dbReference type="PANTHER" id="PTHR48086">
    <property type="entry name" value="SODIUM/PROLINE SYMPORTER-RELATED"/>
    <property type="match status" value="1"/>
</dbReference>
<dbReference type="GO" id="GO:0005886">
    <property type="term" value="C:plasma membrane"/>
    <property type="evidence" value="ECO:0007669"/>
    <property type="project" value="UniProtKB-SubCell"/>
</dbReference>
<keyword evidence="5 12" id="KW-0812">Transmembrane</keyword>
<sequence>VLIDWVVVAAYLIGVTLLGTSAARRVKTSSNFFISDRQSGKLLMTFFSFGTGTNTDQAIGVASKTYTVGASGIWYQWLWLFSTPFYWLLAPLFRRMRAVTTSDYLLIRYGRSVAVLFAIVGMFQLSVNIGVVLKATAALIAPVSGEAISPEMAIIGMTILFVIYGVAGGLNAAILTDAVQGVLTIVLSFLILPFALDAVGGLEGLRARASVDNPELFSIVAPSDITVLYVVILALNGLIGWVATPYSMQMIGAGRTEDDARVGLVAGMFLKRIVTIAWVLTAMCAVG</sequence>
<dbReference type="InterPro" id="IPR001734">
    <property type="entry name" value="Na/solute_symporter"/>
</dbReference>
<name>A0A381U4W1_9ZZZZ</name>
<feature type="non-terminal residue" evidence="13">
    <location>
        <position position="1"/>
    </location>
</feature>
<feature type="non-terminal residue" evidence="13">
    <location>
        <position position="287"/>
    </location>
</feature>
<keyword evidence="8" id="KW-0915">Sodium</keyword>
<dbReference type="PANTHER" id="PTHR48086:SF3">
    <property type="entry name" value="SODIUM_PROLINE SYMPORTER"/>
    <property type="match status" value="1"/>
</dbReference>
<organism evidence="13">
    <name type="scientific">marine metagenome</name>
    <dbReference type="NCBI Taxonomy" id="408172"/>
    <lineage>
        <taxon>unclassified sequences</taxon>
        <taxon>metagenomes</taxon>
        <taxon>ecological metagenomes</taxon>
    </lineage>
</organism>
<comment type="subcellular location">
    <subcellularLocation>
        <location evidence="1">Cell membrane</location>
        <topology evidence="1">Multi-pass membrane protein</topology>
    </subcellularLocation>
</comment>
<proteinExistence type="inferred from homology"/>
<dbReference type="EMBL" id="UINC01005469">
    <property type="protein sequence ID" value="SVA21523.1"/>
    <property type="molecule type" value="Genomic_DNA"/>
</dbReference>
<keyword evidence="6" id="KW-0769">Symport</keyword>
<evidence type="ECO:0000256" key="11">
    <source>
        <dbReference type="ARBA" id="ARBA00023201"/>
    </source>
</evidence>
<dbReference type="GO" id="GO:0006814">
    <property type="term" value="P:sodium ion transport"/>
    <property type="evidence" value="ECO:0007669"/>
    <property type="project" value="UniProtKB-KW"/>
</dbReference>
<evidence type="ECO:0000313" key="13">
    <source>
        <dbReference type="EMBL" id="SVA21523.1"/>
    </source>
</evidence>
<feature type="transmembrane region" description="Helical" evidence="12">
    <location>
        <begin position="74"/>
        <end position="93"/>
    </location>
</feature>
<evidence type="ECO:0000256" key="10">
    <source>
        <dbReference type="ARBA" id="ARBA00023136"/>
    </source>
</evidence>
<keyword evidence="7 12" id="KW-1133">Transmembrane helix</keyword>
<evidence type="ECO:0000256" key="7">
    <source>
        <dbReference type="ARBA" id="ARBA00022989"/>
    </source>
</evidence>
<keyword evidence="3" id="KW-0813">Transport</keyword>
<keyword evidence="11" id="KW-0739">Sodium transport</keyword>
<keyword evidence="4" id="KW-1003">Cell membrane</keyword>